<comment type="cofactor">
    <cofactor evidence="1">
        <name>Zn(2+)</name>
        <dbReference type="ChEBI" id="CHEBI:29105"/>
    </cofactor>
</comment>
<organism evidence="6 7">
    <name type="scientific">Macrococcus lamae</name>
    <dbReference type="NCBI Taxonomy" id="198484"/>
    <lineage>
        <taxon>Bacteria</taxon>
        <taxon>Bacillati</taxon>
        <taxon>Bacillota</taxon>
        <taxon>Bacilli</taxon>
        <taxon>Bacillales</taxon>
        <taxon>Staphylococcaceae</taxon>
        <taxon>Macrococcus</taxon>
    </lineage>
</organism>
<evidence type="ECO:0000256" key="3">
    <source>
        <dbReference type="ARBA" id="ARBA00022801"/>
    </source>
</evidence>
<dbReference type="PANTHER" id="PTHR46233:SF3">
    <property type="entry name" value="HYDROXYACYLGLUTATHIONE HYDROLASE GLOC"/>
    <property type="match status" value="1"/>
</dbReference>
<keyword evidence="2" id="KW-0479">Metal-binding</keyword>
<keyword evidence="3 6" id="KW-0378">Hydrolase</keyword>
<keyword evidence="7" id="KW-1185">Reference proteome</keyword>
<dbReference type="PANTHER" id="PTHR46233">
    <property type="entry name" value="HYDROXYACYLGLUTATHIONE HYDROLASE GLOC"/>
    <property type="match status" value="1"/>
</dbReference>
<proteinExistence type="predicted"/>
<dbReference type="OrthoDB" id="9802248at2"/>
<dbReference type="InterPro" id="IPR051453">
    <property type="entry name" value="MBL_Glyoxalase_II"/>
</dbReference>
<evidence type="ECO:0000256" key="2">
    <source>
        <dbReference type="ARBA" id="ARBA00022723"/>
    </source>
</evidence>
<sequence length="209" mass="23337">MKLYTLSLGMLETNCYLIESETEVLIIDPGAEPEKIINQIMVINKPVAAVLLTHAHFDHIGAVDEICNKYNAPLYIAEKEKYWLTDAELNGSGKFLSYGLPETIVKQHPKVIAKGHRTIKSFSFEVLETPGHSPGSLSFIFEDFAIVGDTLFKEGIGRTDLKDGNLQSLMHSITEVLFSLDEEMTVYPGHGPKTTIGYEMDHNPYINGY</sequence>
<dbReference type="Pfam" id="PF00753">
    <property type="entry name" value="Lactamase_B"/>
    <property type="match status" value="1"/>
</dbReference>
<dbReference type="InterPro" id="IPR036866">
    <property type="entry name" value="RibonucZ/Hydroxyglut_hydro"/>
</dbReference>
<accession>A0A4R6BYH0</accession>
<dbReference type="GO" id="GO:0016787">
    <property type="term" value="F:hydrolase activity"/>
    <property type="evidence" value="ECO:0007669"/>
    <property type="project" value="UniProtKB-KW"/>
</dbReference>
<reference evidence="6 7" key="1">
    <citation type="submission" date="2019-01" db="EMBL/GenBank/DDBJ databases">
        <title>Draft genome sequences of the type strains of six Macrococcus species.</title>
        <authorList>
            <person name="Mazhar S."/>
            <person name="Altermann E."/>
            <person name="Hill C."/>
            <person name="Mcauliffe O."/>
        </authorList>
    </citation>
    <scope>NUCLEOTIDE SEQUENCE [LARGE SCALE GENOMIC DNA]</scope>
    <source>
        <strain evidence="6 7">CCM4815</strain>
    </source>
</reference>
<dbReference type="Gene3D" id="3.60.15.10">
    <property type="entry name" value="Ribonuclease Z/Hydroxyacylglutathione hydrolase-like"/>
    <property type="match status" value="1"/>
</dbReference>
<evidence type="ECO:0000256" key="1">
    <source>
        <dbReference type="ARBA" id="ARBA00001947"/>
    </source>
</evidence>
<dbReference type="EMBL" id="SCWB01000001">
    <property type="protein sequence ID" value="TDM13143.1"/>
    <property type="molecule type" value="Genomic_DNA"/>
</dbReference>
<keyword evidence="4" id="KW-0862">Zinc</keyword>
<dbReference type="SMART" id="SM00849">
    <property type="entry name" value="Lactamase_B"/>
    <property type="match status" value="1"/>
</dbReference>
<protein>
    <submittedName>
        <fullName evidence="6">MBL fold metallo-hydrolase</fullName>
    </submittedName>
</protein>
<gene>
    <name evidence="6" type="ORF">ERX29_00635</name>
</gene>
<evidence type="ECO:0000313" key="6">
    <source>
        <dbReference type="EMBL" id="TDM13143.1"/>
    </source>
</evidence>
<dbReference type="RefSeq" id="WP_133442746.1">
    <property type="nucleotide sequence ID" value="NZ_SCWB01000001.1"/>
</dbReference>
<dbReference type="SUPFAM" id="SSF56281">
    <property type="entry name" value="Metallo-hydrolase/oxidoreductase"/>
    <property type="match status" value="1"/>
</dbReference>
<comment type="caution">
    <text evidence="6">The sequence shown here is derived from an EMBL/GenBank/DDBJ whole genome shotgun (WGS) entry which is preliminary data.</text>
</comment>
<feature type="domain" description="Metallo-beta-lactamase" evidence="5">
    <location>
        <begin position="12"/>
        <end position="190"/>
    </location>
</feature>
<evidence type="ECO:0000256" key="4">
    <source>
        <dbReference type="ARBA" id="ARBA00022833"/>
    </source>
</evidence>
<evidence type="ECO:0000259" key="5">
    <source>
        <dbReference type="SMART" id="SM00849"/>
    </source>
</evidence>
<dbReference type="Proteomes" id="UP000294802">
    <property type="component" value="Unassembled WGS sequence"/>
</dbReference>
<name>A0A4R6BYH0_9STAP</name>
<evidence type="ECO:0000313" key="7">
    <source>
        <dbReference type="Proteomes" id="UP000294802"/>
    </source>
</evidence>
<dbReference type="AlphaFoldDB" id="A0A4R6BYH0"/>
<dbReference type="InterPro" id="IPR001279">
    <property type="entry name" value="Metallo-B-lactamas"/>
</dbReference>
<dbReference type="GO" id="GO:0046872">
    <property type="term" value="F:metal ion binding"/>
    <property type="evidence" value="ECO:0007669"/>
    <property type="project" value="UniProtKB-KW"/>
</dbReference>
<dbReference type="CDD" id="cd06262">
    <property type="entry name" value="metallo-hydrolase-like_MBL-fold"/>
    <property type="match status" value="1"/>
</dbReference>